<dbReference type="FunFam" id="2.130.10.10:FF:000557">
    <property type="entry name" value="WD repeat protein"/>
    <property type="match status" value="1"/>
</dbReference>
<dbReference type="GO" id="GO:0043161">
    <property type="term" value="P:proteasome-mediated ubiquitin-dependent protein catabolic process"/>
    <property type="evidence" value="ECO:0007669"/>
    <property type="project" value="TreeGrafter"/>
</dbReference>
<dbReference type="Gene3D" id="2.130.10.10">
    <property type="entry name" value="YVTN repeat-like/Quinoprotein amine dehydrogenase"/>
    <property type="match status" value="2"/>
</dbReference>
<feature type="region of interest" description="Disordered" evidence="2">
    <location>
        <begin position="643"/>
        <end position="663"/>
    </location>
</feature>
<dbReference type="GO" id="GO:0080008">
    <property type="term" value="C:Cul4-RING E3 ubiquitin ligase complex"/>
    <property type="evidence" value="ECO:0007669"/>
    <property type="project" value="TreeGrafter"/>
</dbReference>
<reference evidence="3" key="1">
    <citation type="journal article" date="2014" name="PLoS Genet.">
        <title>Signature Gene Expression Reveals Novel Clues to the Molecular Mechanisms of Dimorphic Transition in Penicillium marneffei.</title>
        <authorList>
            <person name="Yang E."/>
            <person name="Wang G."/>
            <person name="Cai J."/>
            <person name="Woo P.C."/>
            <person name="Lau S.K."/>
            <person name="Yuen K.-Y."/>
            <person name="Chow W.-N."/>
            <person name="Lin X."/>
        </authorList>
    </citation>
    <scope>NUCLEOTIDE SEQUENCE [LARGE SCALE GENOMIC DNA]</scope>
    <source>
        <strain evidence="3">PM1</strain>
    </source>
</reference>
<dbReference type="Pfam" id="PF00400">
    <property type="entry name" value="WD40"/>
    <property type="match status" value="5"/>
</dbReference>
<feature type="repeat" description="WD" evidence="1">
    <location>
        <begin position="411"/>
        <end position="454"/>
    </location>
</feature>
<dbReference type="PROSITE" id="PS50082">
    <property type="entry name" value="WD_REPEATS_2"/>
    <property type="match status" value="2"/>
</dbReference>
<comment type="caution">
    <text evidence="3">The sequence shown here is derived from an EMBL/GenBank/DDBJ whole genome shotgun (WGS) entry which is preliminary data.</text>
</comment>
<dbReference type="eggNOG" id="KOG0266">
    <property type="taxonomic scope" value="Eukaryota"/>
</dbReference>
<name>A0A093VSJ0_TALMA</name>
<dbReference type="InterPro" id="IPR036322">
    <property type="entry name" value="WD40_repeat_dom_sf"/>
</dbReference>
<feature type="repeat" description="WD" evidence="1">
    <location>
        <begin position="458"/>
        <end position="499"/>
    </location>
</feature>
<dbReference type="InterPro" id="IPR015943">
    <property type="entry name" value="WD40/YVTN_repeat-like_dom_sf"/>
</dbReference>
<keyword evidence="1" id="KW-0853">WD repeat</keyword>
<dbReference type="HOGENOM" id="CLU_014280_1_1_1"/>
<dbReference type="SUPFAM" id="SSF50978">
    <property type="entry name" value="WD40 repeat-like"/>
    <property type="match status" value="1"/>
</dbReference>
<feature type="region of interest" description="Disordered" evidence="2">
    <location>
        <begin position="190"/>
        <end position="209"/>
    </location>
</feature>
<dbReference type="InterPro" id="IPR051859">
    <property type="entry name" value="DCAF"/>
</dbReference>
<protein>
    <submittedName>
        <fullName evidence="3">LEC14B protein</fullName>
    </submittedName>
</protein>
<dbReference type="SMART" id="SM00320">
    <property type="entry name" value="WD40"/>
    <property type="match status" value="7"/>
</dbReference>
<feature type="region of interest" description="Disordered" evidence="2">
    <location>
        <begin position="1"/>
        <end position="67"/>
    </location>
</feature>
<proteinExistence type="predicted"/>
<evidence type="ECO:0000256" key="2">
    <source>
        <dbReference type="SAM" id="MobiDB-lite"/>
    </source>
</evidence>
<dbReference type="PANTHER" id="PTHR19847:SF7">
    <property type="entry name" value="DDB1- AND CUL4-ASSOCIATED FACTOR 11"/>
    <property type="match status" value="1"/>
</dbReference>
<dbReference type="AlphaFoldDB" id="A0A093VSJ0"/>
<accession>A0A093VSJ0</accession>
<gene>
    <name evidence="3" type="ORF">GQ26_0092080</name>
</gene>
<sequence length="677" mass="76212">MADQGSPPGNRSGSDDLSDQFHPAYEFLNNADEDDDDDMDFDPETGASNPLIYFDVDAGDADDDDVDYEVEEDEGPYVIGGGADDDERILTMGAILAQQTAAEDEEEEEEEEEEEDPQPSQSMPPLVYRFVLKLISNRRAARARLFQLLGPAGLQALLQSHGLITGSTHFVSGALDDDDGFSYGSSRFNRRRRAERHPPPKVPSENGIALMNSGFYGNNTSYVDEAKRRKKKLATRIMWRELGIGAPGERSRDTRLVFQDLIPSSKPEKILRFDEPCYSGQFSDDGNFFFSCNQDFKVRMYDTSNPHDWRYYKTVPFMGGQWTITDATLSPDNKWLAVSSIQRQVTLASTDPNDTSDPLILDFAPNRRHYNGRFGIWSLRFSGDGREIVAGTANSSVIVYDIETQRPILELEKHQDDVNAVCFGDSSSPHILYSGSDDTTIRVWDRRSMNDSREAGAFVGHTEGLTYVDSKGDGRYVLSNGKDQTMKLWDLRKMITTEKFDKINIDKYTTGFDYRYTPVSMDYKPHPHDCSVVTYRGHKVLRTLIRCHFSPPSSTNSRYVYTGSYDGKVYVYNIDATLAGVIDVDSAVSAGRDPHEMDEFSQYSMGIFDNHGTIVRDVSWHPSVPILAASCWNSNGESRGSCSIHSWNDSNSEDEGDPVMGTEYDEKLRPWRVPLSR</sequence>
<dbReference type="PANTHER" id="PTHR19847">
    <property type="entry name" value="DDB1- AND CUL4-ASSOCIATED FACTOR 11"/>
    <property type="match status" value="1"/>
</dbReference>
<feature type="region of interest" description="Disordered" evidence="2">
    <location>
        <begin position="98"/>
        <end position="124"/>
    </location>
</feature>
<dbReference type="PROSITE" id="PS50294">
    <property type="entry name" value="WD_REPEATS_REGION"/>
    <property type="match status" value="2"/>
</dbReference>
<dbReference type="InterPro" id="IPR001680">
    <property type="entry name" value="WD40_rpt"/>
</dbReference>
<feature type="compositionally biased region" description="Acidic residues" evidence="2">
    <location>
        <begin position="31"/>
        <end position="43"/>
    </location>
</feature>
<feature type="compositionally biased region" description="Acidic residues" evidence="2">
    <location>
        <begin position="102"/>
        <end position="117"/>
    </location>
</feature>
<evidence type="ECO:0000313" key="3">
    <source>
        <dbReference type="EMBL" id="KFX49606.1"/>
    </source>
</evidence>
<dbReference type="EMBL" id="JPOX01000009">
    <property type="protein sequence ID" value="KFX49606.1"/>
    <property type="molecule type" value="Genomic_DNA"/>
</dbReference>
<evidence type="ECO:0000256" key="1">
    <source>
        <dbReference type="PROSITE-ProRule" id="PRU00221"/>
    </source>
</evidence>
<organism evidence="3">
    <name type="scientific">Talaromyces marneffei PM1</name>
    <dbReference type="NCBI Taxonomy" id="1077442"/>
    <lineage>
        <taxon>Eukaryota</taxon>
        <taxon>Fungi</taxon>
        <taxon>Dikarya</taxon>
        <taxon>Ascomycota</taxon>
        <taxon>Pezizomycotina</taxon>
        <taxon>Eurotiomycetes</taxon>
        <taxon>Eurotiomycetidae</taxon>
        <taxon>Eurotiales</taxon>
        <taxon>Trichocomaceae</taxon>
        <taxon>Talaromyces</taxon>
        <taxon>Talaromyces sect. Talaromyces</taxon>
    </lineage>
</organism>
<feature type="compositionally biased region" description="Acidic residues" evidence="2">
    <location>
        <begin position="57"/>
        <end position="67"/>
    </location>
</feature>